<dbReference type="AlphaFoldDB" id="A0A931CQJ0"/>
<protein>
    <submittedName>
        <fullName evidence="1">Uncharacterized protein</fullName>
    </submittedName>
</protein>
<gene>
    <name evidence="1" type="ORF">IV500_14330</name>
</gene>
<evidence type="ECO:0000313" key="2">
    <source>
        <dbReference type="Proteomes" id="UP000655366"/>
    </source>
</evidence>
<proteinExistence type="predicted"/>
<sequence>MMNPTLSLARAIADAVLYEGYLLYPYRASSQKNQSRWQFGILGPPGAAAAGAGEESTMFADTLLRSGPDARLEVHLRFLQLQSRTCEKFDDGTFSPVPALQIGAARWLTWDEATEQEITLGPFTLDQLAGGLITAVRVPGAEETELLYDAAGAAAGRLVRRRQPLLGEVRLGASALHDSADGGESVSGLLRLRVSAVNTAAGRTVQKQEAIALSFIGTHLLLSVQDADFISLLDPPENARAAAAACSQHRCWPVLAGPEGQSDVLLISPIILYDHPAVAPESSVALYDSTEIDEILTLRVLTLTEDEKAEARATDPRAAAIIDRCEAMSDDQLQALHGILRNPHAEVALEPDFERGAGILGGPRDGAALTPAFPALGDSPLTEAPWWDPAADSSVRPETDAVVIKGVPVARGSRVVVMPRRRADAQDLFSAGQSARVTGVHFDVDGSTHVAVVIEADPAAELQEWYGRYLYFSPDELEPLDPVPATGNGKET</sequence>
<reference evidence="1 2" key="1">
    <citation type="submission" date="2020-11" db="EMBL/GenBank/DDBJ databases">
        <title>Arthrobacter antarcticus sp. nov., isolated from Antarctic Soil.</title>
        <authorList>
            <person name="Li J."/>
        </authorList>
    </citation>
    <scope>NUCLEOTIDE SEQUENCE [LARGE SCALE GENOMIC DNA]</scope>
    <source>
        <strain evidence="1 2">Z1-20</strain>
    </source>
</reference>
<comment type="caution">
    <text evidence="1">The sequence shown here is derived from an EMBL/GenBank/DDBJ whole genome shotgun (WGS) entry which is preliminary data.</text>
</comment>
<dbReference type="Proteomes" id="UP000655366">
    <property type="component" value="Unassembled WGS sequence"/>
</dbReference>
<accession>A0A931CQJ0</accession>
<dbReference type="RefSeq" id="WP_196397491.1">
    <property type="nucleotide sequence ID" value="NZ_JADNYM010000018.1"/>
</dbReference>
<evidence type="ECO:0000313" key="1">
    <source>
        <dbReference type="EMBL" id="MBG0740555.1"/>
    </source>
</evidence>
<keyword evidence="2" id="KW-1185">Reference proteome</keyword>
<name>A0A931CQJ0_9MICC</name>
<dbReference type="EMBL" id="JADNYM010000018">
    <property type="protein sequence ID" value="MBG0740555.1"/>
    <property type="molecule type" value="Genomic_DNA"/>
</dbReference>
<organism evidence="1 2">
    <name type="scientific">Arthrobacter terrae</name>
    <dbReference type="NCBI Taxonomy" id="2935737"/>
    <lineage>
        <taxon>Bacteria</taxon>
        <taxon>Bacillati</taxon>
        <taxon>Actinomycetota</taxon>
        <taxon>Actinomycetes</taxon>
        <taxon>Micrococcales</taxon>
        <taxon>Micrococcaceae</taxon>
        <taxon>Arthrobacter</taxon>
    </lineage>
</organism>